<keyword evidence="1" id="KW-0472">Membrane</keyword>
<feature type="transmembrane region" description="Helical" evidence="1">
    <location>
        <begin position="396"/>
        <end position="416"/>
    </location>
</feature>
<name>A0A7W5FWP0_9BURK</name>
<proteinExistence type="predicted"/>
<feature type="transmembrane region" description="Helical" evidence="1">
    <location>
        <begin position="56"/>
        <end position="80"/>
    </location>
</feature>
<feature type="transmembrane region" description="Helical" evidence="1">
    <location>
        <begin position="289"/>
        <end position="307"/>
    </location>
</feature>
<comment type="caution">
    <text evidence="2">The sequence shown here is derived from an EMBL/GenBank/DDBJ whole genome shotgun (WGS) entry which is preliminary data.</text>
</comment>
<sequence length="432" mass="46319">MQRALSFDHNPPLMAPMRFFLSVPLFATLAALLLLWQGDAALATRWGPSTLALTHLLTLGSLSAAIVGALIQMLPVVAGISLPNAGQLARVVHGLLCGGTLLLAAAFLGQWPLLFPPAMLLLLAALLSFLGICTVALWQQHSSGAAATVAAIRLSLGALGITVVLGALLACAFAWPGHLPLRVLQLTDLHAMWGLLGWVGLIVIGVAYQVIPMFQVTELYPKPLTRMLGTALFLLLLVWSVSTGFLHDEAGRPHAAPAWPVLAAYLCFAGVTLYLLARRKRPKADPTTLFWRAAMVSLIGCGVLWLLPQDPLAKPLAIGLLFIVGFAYSTVNGMLYKIVPFLVWYHLQEVRVHGVTVPGVNQVIPQGRATVQFWLHALALILLLGAAWWPDALARVAAIALAASALGLLFNLFTAIRLYRRLRPLPAGTSTC</sequence>
<feature type="transmembrane region" description="Helical" evidence="1">
    <location>
        <begin position="119"/>
        <end position="138"/>
    </location>
</feature>
<dbReference type="RefSeq" id="WP_183443191.1">
    <property type="nucleotide sequence ID" value="NZ_JACHXD010000017.1"/>
</dbReference>
<evidence type="ECO:0000313" key="3">
    <source>
        <dbReference type="Proteomes" id="UP000541535"/>
    </source>
</evidence>
<gene>
    <name evidence="2" type="ORF">FHS03_004556</name>
</gene>
<keyword evidence="1" id="KW-0812">Transmembrane</keyword>
<feature type="transmembrane region" description="Helical" evidence="1">
    <location>
        <begin position="313"/>
        <end position="331"/>
    </location>
</feature>
<keyword evidence="3" id="KW-1185">Reference proteome</keyword>
<feature type="transmembrane region" description="Helical" evidence="1">
    <location>
        <begin position="373"/>
        <end position="390"/>
    </location>
</feature>
<reference evidence="2 3" key="1">
    <citation type="submission" date="2020-08" db="EMBL/GenBank/DDBJ databases">
        <title>Genomic Encyclopedia of Type Strains, Phase III (KMG-III): the genomes of soil and plant-associated and newly described type strains.</title>
        <authorList>
            <person name="Whitman W."/>
        </authorList>
    </citation>
    <scope>NUCLEOTIDE SEQUENCE [LARGE SCALE GENOMIC DNA]</scope>
    <source>
        <strain evidence="2 3">CECT 8897</strain>
    </source>
</reference>
<organism evidence="2 3">
    <name type="scientific">Pseudoduganella violacea</name>
    <dbReference type="NCBI Taxonomy" id="1715466"/>
    <lineage>
        <taxon>Bacteria</taxon>
        <taxon>Pseudomonadati</taxon>
        <taxon>Pseudomonadota</taxon>
        <taxon>Betaproteobacteria</taxon>
        <taxon>Burkholderiales</taxon>
        <taxon>Oxalobacteraceae</taxon>
        <taxon>Telluria group</taxon>
        <taxon>Pseudoduganella</taxon>
    </lineage>
</organism>
<feature type="transmembrane region" description="Helical" evidence="1">
    <location>
        <begin position="195"/>
        <end position="216"/>
    </location>
</feature>
<evidence type="ECO:0000256" key="1">
    <source>
        <dbReference type="SAM" id="Phobius"/>
    </source>
</evidence>
<feature type="transmembrane region" description="Helical" evidence="1">
    <location>
        <begin position="258"/>
        <end position="277"/>
    </location>
</feature>
<accession>A0A7W5FWP0</accession>
<protein>
    <submittedName>
        <fullName evidence="2">Uncharacterized protein</fullName>
    </submittedName>
</protein>
<dbReference type="EMBL" id="JACHXD010000017">
    <property type="protein sequence ID" value="MBB3121478.1"/>
    <property type="molecule type" value="Genomic_DNA"/>
</dbReference>
<keyword evidence="1" id="KW-1133">Transmembrane helix</keyword>
<dbReference type="Proteomes" id="UP000541535">
    <property type="component" value="Unassembled WGS sequence"/>
</dbReference>
<dbReference type="AlphaFoldDB" id="A0A7W5FWP0"/>
<evidence type="ECO:0000313" key="2">
    <source>
        <dbReference type="EMBL" id="MBB3121478.1"/>
    </source>
</evidence>
<feature type="transmembrane region" description="Helical" evidence="1">
    <location>
        <begin position="228"/>
        <end position="246"/>
    </location>
</feature>
<feature type="transmembrane region" description="Helical" evidence="1">
    <location>
        <begin position="92"/>
        <end position="113"/>
    </location>
</feature>
<feature type="transmembrane region" description="Helical" evidence="1">
    <location>
        <begin position="150"/>
        <end position="175"/>
    </location>
</feature>